<dbReference type="PROSITE" id="PS50026">
    <property type="entry name" value="EGF_3"/>
    <property type="match status" value="1"/>
</dbReference>
<feature type="disulfide bond" evidence="1">
    <location>
        <begin position="23"/>
        <end position="32"/>
    </location>
</feature>
<evidence type="ECO:0000313" key="4">
    <source>
        <dbReference type="Proteomes" id="UP000275408"/>
    </source>
</evidence>
<feature type="disulfide bond" evidence="1">
    <location>
        <begin position="4"/>
        <end position="21"/>
    </location>
</feature>
<name>A0A3M6UCU7_POCDA</name>
<protein>
    <recommendedName>
        <fullName evidence="2">EGF-like domain-containing protein</fullName>
    </recommendedName>
</protein>
<keyword evidence="1" id="KW-0245">EGF-like domain</keyword>
<organism evidence="3 4">
    <name type="scientific">Pocillopora damicornis</name>
    <name type="common">Cauliflower coral</name>
    <name type="synonym">Millepora damicornis</name>
    <dbReference type="NCBI Taxonomy" id="46731"/>
    <lineage>
        <taxon>Eukaryota</taxon>
        <taxon>Metazoa</taxon>
        <taxon>Cnidaria</taxon>
        <taxon>Anthozoa</taxon>
        <taxon>Hexacorallia</taxon>
        <taxon>Scleractinia</taxon>
        <taxon>Astrocoeniina</taxon>
        <taxon>Pocilloporidae</taxon>
        <taxon>Pocillopora</taxon>
    </lineage>
</organism>
<dbReference type="EMBL" id="RCHS01001779">
    <property type="protein sequence ID" value="RMX51471.1"/>
    <property type="molecule type" value="Genomic_DNA"/>
</dbReference>
<feature type="non-terminal residue" evidence="3">
    <location>
        <position position="1"/>
    </location>
</feature>
<evidence type="ECO:0000259" key="2">
    <source>
        <dbReference type="PROSITE" id="PS50026"/>
    </source>
</evidence>
<evidence type="ECO:0000313" key="3">
    <source>
        <dbReference type="EMBL" id="RMX51471.1"/>
    </source>
</evidence>
<dbReference type="InterPro" id="IPR000742">
    <property type="entry name" value="EGF"/>
</dbReference>
<dbReference type="Proteomes" id="UP000275408">
    <property type="component" value="Unassembled WGS sequence"/>
</dbReference>
<dbReference type="AlphaFoldDB" id="A0A3M6UCU7"/>
<sequence>SSPCSNSGTCQAGFTYKGFRCVCWERFTGEICQVEGEMAALCGPVSRVRCSSSFLFNRSLIFSISSMELFSYHASVAETMIVETSYSSTQYQT</sequence>
<evidence type="ECO:0000256" key="1">
    <source>
        <dbReference type="PROSITE-ProRule" id="PRU00076"/>
    </source>
</evidence>
<reference evidence="3 4" key="1">
    <citation type="journal article" date="2018" name="Sci. Rep.">
        <title>Comparative analysis of the Pocillopora damicornis genome highlights role of immune system in coral evolution.</title>
        <authorList>
            <person name="Cunning R."/>
            <person name="Bay R.A."/>
            <person name="Gillette P."/>
            <person name="Baker A.C."/>
            <person name="Traylor-Knowles N."/>
        </authorList>
    </citation>
    <scope>NUCLEOTIDE SEQUENCE [LARGE SCALE GENOMIC DNA]</scope>
    <source>
        <strain evidence="3">RSMAS</strain>
        <tissue evidence="3">Whole animal</tissue>
    </source>
</reference>
<comment type="caution">
    <text evidence="1">Lacks conserved residue(s) required for the propagation of feature annotation.</text>
</comment>
<dbReference type="Gene3D" id="2.10.25.10">
    <property type="entry name" value="Laminin"/>
    <property type="match status" value="1"/>
</dbReference>
<keyword evidence="1" id="KW-1015">Disulfide bond</keyword>
<dbReference type="SUPFAM" id="SSF57196">
    <property type="entry name" value="EGF/Laminin"/>
    <property type="match status" value="1"/>
</dbReference>
<accession>A0A3M6UCU7</accession>
<comment type="caution">
    <text evidence="3">The sequence shown here is derived from an EMBL/GenBank/DDBJ whole genome shotgun (WGS) entry which is preliminary data.</text>
</comment>
<proteinExistence type="predicted"/>
<feature type="domain" description="EGF-like" evidence="2">
    <location>
        <begin position="1"/>
        <end position="33"/>
    </location>
</feature>
<dbReference type="PROSITE" id="PS00022">
    <property type="entry name" value="EGF_1"/>
    <property type="match status" value="1"/>
</dbReference>
<gene>
    <name evidence="3" type="ORF">pdam_00018817</name>
</gene>
<keyword evidence="4" id="KW-1185">Reference proteome</keyword>